<keyword evidence="3 5" id="KW-1133">Transmembrane helix</keyword>
<keyword evidence="7" id="KW-1185">Reference proteome</keyword>
<dbReference type="InterPro" id="IPR003825">
    <property type="entry name" value="Colicin-V_CvpA"/>
</dbReference>
<dbReference type="Proteomes" id="UP000321248">
    <property type="component" value="Unassembled WGS sequence"/>
</dbReference>
<protein>
    <submittedName>
        <fullName evidence="6">CvpA family protein</fullName>
    </submittedName>
</protein>
<dbReference type="InterPro" id="IPR052719">
    <property type="entry name" value="CvpA-like"/>
</dbReference>
<gene>
    <name evidence="6" type="ORF">FU658_02960</name>
</gene>
<comment type="subcellular location">
    <subcellularLocation>
        <location evidence="1">Membrane</location>
        <topology evidence="1">Multi-pass membrane protein</topology>
    </subcellularLocation>
</comment>
<evidence type="ECO:0000313" key="6">
    <source>
        <dbReference type="EMBL" id="TXK66030.1"/>
    </source>
</evidence>
<dbReference type="GO" id="GO:0016020">
    <property type="term" value="C:membrane"/>
    <property type="evidence" value="ECO:0007669"/>
    <property type="project" value="UniProtKB-SubCell"/>
</dbReference>
<dbReference type="PANTHER" id="PTHR36926:SF1">
    <property type="entry name" value="COLICIN V PRODUCTION PROTEIN"/>
    <property type="match status" value="1"/>
</dbReference>
<dbReference type="RefSeq" id="WP_147890703.1">
    <property type="nucleotide sequence ID" value="NZ_VRTS01000001.1"/>
</dbReference>
<reference evidence="6 7" key="1">
    <citation type="submission" date="2019-08" db="EMBL/GenBank/DDBJ databases">
        <authorList>
            <person name="Karlyshev A.V."/>
        </authorList>
    </citation>
    <scope>NUCLEOTIDE SEQUENCE [LARGE SCALE GENOMIC DNA]</scope>
    <source>
        <strain evidence="6 7">Alg18-2.2</strain>
    </source>
</reference>
<dbReference type="GO" id="GO:0009403">
    <property type="term" value="P:toxin biosynthetic process"/>
    <property type="evidence" value="ECO:0007669"/>
    <property type="project" value="InterPro"/>
</dbReference>
<evidence type="ECO:0000256" key="5">
    <source>
        <dbReference type="SAM" id="Phobius"/>
    </source>
</evidence>
<comment type="caution">
    <text evidence="6">The sequence shown here is derived from an EMBL/GenBank/DDBJ whole genome shotgun (WGS) entry which is preliminary data.</text>
</comment>
<dbReference type="EMBL" id="VRTS01000001">
    <property type="protein sequence ID" value="TXK66030.1"/>
    <property type="molecule type" value="Genomic_DNA"/>
</dbReference>
<dbReference type="AlphaFoldDB" id="A0A5C8KXQ7"/>
<feature type="transmembrane region" description="Helical" evidence="5">
    <location>
        <begin position="7"/>
        <end position="26"/>
    </location>
</feature>
<evidence type="ECO:0000256" key="1">
    <source>
        <dbReference type="ARBA" id="ARBA00004141"/>
    </source>
</evidence>
<feature type="transmembrane region" description="Helical" evidence="5">
    <location>
        <begin position="65"/>
        <end position="86"/>
    </location>
</feature>
<organism evidence="6 7">
    <name type="scientific">Alkalisalibacterium limincola</name>
    <dbReference type="NCBI Taxonomy" id="2699169"/>
    <lineage>
        <taxon>Bacteria</taxon>
        <taxon>Pseudomonadati</taxon>
        <taxon>Pseudomonadota</taxon>
        <taxon>Gammaproteobacteria</taxon>
        <taxon>Lysobacterales</taxon>
        <taxon>Lysobacteraceae</taxon>
        <taxon>Alkalisalibacterium</taxon>
    </lineage>
</organism>
<dbReference type="OrthoDB" id="9810601at2"/>
<sequence length="184" mass="19684">MLNWADLVLLGILAISTLVGLWRGFIVEVLSLVVWVAAFWLAFQFGAAAAAMFDTVVETPSARLFLGYGLVFIAALVVGGLVTWLVSRLVSSTGLSGTDRMLGLGFGLLRGAALCSVLVLLLGFTPLPQDAWWQESRLMPGFQGSAEWMRGLLPDSAAEYLNYKPVFPAPAMSADAVDATTRGE</sequence>
<keyword evidence="4 5" id="KW-0472">Membrane</keyword>
<evidence type="ECO:0000313" key="7">
    <source>
        <dbReference type="Proteomes" id="UP000321248"/>
    </source>
</evidence>
<feature type="transmembrane region" description="Helical" evidence="5">
    <location>
        <begin position="32"/>
        <end position="53"/>
    </location>
</feature>
<keyword evidence="2 5" id="KW-0812">Transmembrane</keyword>
<accession>A0A5C8KXQ7</accession>
<feature type="transmembrane region" description="Helical" evidence="5">
    <location>
        <begin position="106"/>
        <end position="127"/>
    </location>
</feature>
<dbReference type="PANTHER" id="PTHR36926">
    <property type="entry name" value="COLICIN V PRODUCTION PROTEIN"/>
    <property type="match status" value="1"/>
</dbReference>
<dbReference type="Pfam" id="PF02674">
    <property type="entry name" value="Colicin_V"/>
    <property type="match status" value="1"/>
</dbReference>
<name>A0A5C8KXQ7_9GAMM</name>
<proteinExistence type="predicted"/>
<evidence type="ECO:0000256" key="4">
    <source>
        <dbReference type="ARBA" id="ARBA00023136"/>
    </source>
</evidence>
<evidence type="ECO:0000256" key="2">
    <source>
        <dbReference type="ARBA" id="ARBA00022692"/>
    </source>
</evidence>
<evidence type="ECO:0000256" key="3">
    <source>
        <dbReference type="ARBA" id="ARBA00022989"/>
    </source>
</evidence>